<dbReference type="EMBL" id="WKFB01000294">
    <property type="protein sequence ID" value="KAF6728038.1"/>
    <property type="molecule type" value="Genomic_DNA"/>
</dbReference>
<evidence type="ECO:0000256" key="1">
    <source>
        <dbReference type="SAM" id="MobiDB-lite"/>
    </source>
</evidence>
<name>A0A834CA16_ORYME</name>
<comment type="caution">
    <text evidence="2">The sequence shown here is derived from an EMBL/GenBank/DDBJ whole genome shotgun (WGS) entry which is preliminary data.</text>
</comment>
<sequence>MRNVSERNQEIHGSSMKFDRPLEKAGKGLSLHMQILNTDSTPPEYTNTLQPLLSPCGRHILLLGKSCQAGLVLSSHSPGSAVLSSGTQADIEGVEPL</sequence>
<dbReference type="Proteomes" id="UP000646548">
    <property type="component" value="Unassembled WGS sequence"/>
</dbReference>
<feature type="compositionally biased region" description="Polar residues" evidence="1">
    <location>
        <begin position="78"/>
        <end position="88"/>
    </location>
</feature>
<feature type="region of interest" description="Disordered" evidence="1">
    <location>
        <begin position="78"/>
        <end position="97"/>
    </location>
</feature>
<dbReference type="AlphaFoldDB" id="A0A834CA16"/>
<feature type="region of interest" description="Disordered" evidence="1">
    <location>
        <begin position="1"/>
        <end position="23"/>
    </location>
</feature>
<reference evidence="2" key="1">
    <citation type="journal article" name="BMC Genomics">
        <title>Long-read sequencing and de novo genome assembly of marine medaka (Oryzias melastigma).</title>
        <authorList>
            <person name="Liang P."/>
            <person name="Saqib H.S.A."/>
            <person name="Ni X."/>
            <person name="Shen Y."/>
        </authorList>
    </citation>
    <scope>NUCLEOTIDE SEQUENCE</scope>
    <source>
        <strain evidence="2">Bigg-433</strain>
    </source>
</reference>
<gene>
    <name evidence="2" type="ORF">FQA47_008134</name>
</gene>
<evidence type="ECO:0000313" key="2">
    <source>
        <dbReference type="EMBL" id="KAF6728038.1"/>
    </source>
</evidence>
<organism evidence="2 3">
    <name type="scientific">Oryzias melastigma</name>
    <name type="common">Marine medaka</name>
    <dbReference type="NCBI Taxonomy" id="30732"/>
    <lineage>
        <taxon>Eukaryota</taxon>
        <taxon>Metazoa</taxon>
        <taxon>Chordata</taxon>
        <taxon>Craniata</taxon>
        <taxon>Vertebrata</taxon>
        <taxon>Euteleostomi</taxon>
        <taxon>Actinopterygii</taxon>
        <taxon>Neopterygii</taxon>
        <taxon>Teleostei</taxon>
        <taxon>Neoteleostei</taxon>
        <taxon>Acanthomorphata</taxon>
        <taxon>Ovalentaria</taxon>
        <taxon>Atherinomorphae</taxon>
        <taxon>Beloniformes</taxon>
        <taxon>Adrianichthyidae</taxon>
        <taxon>Oryziinae</taxon>
        <taxon>Oryzias</taxon>
    </lineage>
</organism>
<protein>
    <submittedName>
        <fullName evidence="2">Uncharacterized protein</fullName>
    </submittedName>
</protein>
<feature type="compositionally biased region" description="Basic and acidic residues" evidence="1">
    <location>
        <begin position="1"/>
        <end position="10"/>
    </location>
</feature>
<evidence type="ECO:0000313" key="3">
    <source>
        <dbReference type="Proteomes" id="UP000646548"/>
    </source>
</evidence>
<accession>A0A834CA16</accession>
<proteinExistence type="predicted"/>